<dbReference type="Proteomes" id="UP000015106">
    <property type="component" value="Chromosome 1"/>
</dbReference>
<protein>
    <submittedName>
        <fullName evidence="1">Uncharacterized protein</fullName>
    </submittedName>
</protein>
<dbReference type="Gramene" id="TuG1812G0100001778.01.T01">
    <property type="protein sequence ID" value="TuG1812G0100001778.01.T01.cds270061"/>
    <property type="gene ID" value="TuG1812G0100001778.01"/>
</dbReference>
<dbReference type="EnsemblPlants" id="TuG1812G0100001778.01.T01">
    <property type="protein sequence ID" value="TuG1812G0100001778.01.T01.cds270061"/>
    <property type="gene ID" value="TuG1812G0100001778.01"/>
</dbReference>
<keyword evidence="2" id="KW-1185">Reference proteome</keyword>
<proteinExistence type="predicted"/>
<dbReference type="AlphaFoldDB" id="A0A8R7JY57"/>
<sequence length="51" mass="6174">MVKLCNGRKKYHFTLQFHPYGKRSQFISLIIDSFWLICNDLITNLKPERPY</sequence>
<evidence type="ECO:0000313" key="1">
    <source>
        <dbReference type="EnsemblPlants" id="TuG1812G0100001778.01.T01.cds270061"/>
    </source>
</evidence>
<organism evidence="1 2">
    <name type="scientific">Triticum urartu</name>
    <name type="common">Red wild einkorn</name>
    <name type="synonym">Crithodium urartu</name>
    <dbReference type="NCBI Taxonomy" id="4572"/>
    <lineage>
        <taxon>Eukaryota</taxon>
        <taxon>Viridiplantae</taxon>
        <taxon>Streptophyta</taxon>
        <taxon>Embryophyta</taxon>
        <taxon>Tracheophyta</taxon>
        <taxon>Spermatophyta</taxon>
        <taxon>Magnoliopsida</taxon>
        <taxon>Liliopsida</taxon>
        <taxon>Poales</taxon>
        <taxon>Poaceae</taxon>
        <taxon>BOP clade</taxon>
        <taxon>Pooideae</taxon>
        <taxon>Triticodae</taxon>
        <taxon>Triticeae</taxon>
        <taxon>Triticinae</taxon>
        <taxon>Triticum</taxon>
    </lineage>
</organism>
<reference evidence="2" key="1">
    <citation type="journal article" date="2013" name="Nature">
        <title>Draft genome of the wheat A-genome progenitor Triticum urartu.</title>
        <authorList>
            <person name="Ling H.Q."/>
            <person name="Zhao S."/>
            <person name="Liu D."/>
            <person name="Wang J."/>
            <person name="Sun H."/>
            <person name="Zhang C."/>
            <person name="Fan H."/>
            <person name="Li D."/>
            <person name="Dong L."/>
            <person name="Tao Y."/>
            <person name="Gao C."/>
            <person name="Wu H."/>
            <person name="Li Y."/>
            <person name="Cui Y."/>
            <person name="Guo X."/>
            <person name="Zheng S."/>
            <person name="Wang B."/>
            <person name="Yu K."/>
            <person name="Liang Q."/>
            <person name="Yang W."/>
            <person name="Lou X."/>
            <person name="Chen J."/>
            <person name="Feng M."/>
            <person name="Jian J."/>
            <person name="Zhang X."/>
            <person name="Luo G."/>
            <person name="Jiang Y."/>
            <person name="Liu J."/>
            <person name="Wang Z."/>
            <person name="Sha Y."/>
            <person name="Zhang B."/>
            <person name="Wu H."/>
            <person name="Tang D."/>
            <person name="Shen Q."/>
            <person name="Xue P."/>
            <person name="Zou S."/>
            <person name="Wang X."/>
            <person name="Liu X."/>
            <person name="Wang F."/>
            <person name="Yang Y."/>
            <person name="An X."/>
            <person name="Dong Z."/>
            <person name="Zhang K."/>
            <person name="Zhang X."/>
            <person name="Luo M.C."/>
            <person name="Dvorak J."/>
            <person name="Tong Y."/>
            <person name="Wang J."/>
            <person name="Yang H."/>
            <person name="Li Z."/>
            <person name="Wang D."/>
            <person name="Zhang A."/>
            <person name="Wang J."/>
        </authorList>
    </citation>
    <scope>NUCLEOTIDE SEQUENCE</scope>
    <source>
        <strain evidence="2">cv. G1812</strain>
    </source>
</reference>
<reference evidence="1" key="2">
    <citation type="submission" date="2018-03" db="EMBL/GenBank/DDBJ databases">
        <title>The Triticum urartu genome reveals the dynamic nature of wheat genome evolution.</title>
        <authorList>
            <person name="Ling H."/>
            <person name="Ma B."/>
            <person name="Shi X."/>
            <person name="Liu H."/>
            <person name="Dong L."/>
            <person name="Sun H."/>
            <person name="Cao Y."/>
            <person name="Gao Q."/>
            <person name="Zheng S."/>
            <person name="Li Y."/>
            <person name="Yu Y."/>
            <person name="Du H."/>
            <person name="Qi M."/>
            <person name="Li Y."/>
            <person name="Yu H."/>
            <person name="Cui Y."/>
            <person name="Wang N."/>
            <person name="Chen C."/>
            <person name="Wu H."/>
            <person name="Zhao Y."/>
            <person name="Zhang J."/>
            <person name="Li Y."/>
            <person name="Zhou W."/>
            <person name="Zhang B."/>
            <person name="Hu W."/>
            <person name="Eijk M."/>
            <person name="Tang J."/>
            <person name="Witsenboer H."/>
            <person name="Zhao S."/>
            <person name="Li Z."/>
            <person name="Zhang A."/>
            <person name="Wang D."/>
            <person name="Liang C."/>
        </authorList>
    </citation>
    <scope>NUCLEOTIDE SEQUENCE [LARGE SCALE GENOMIC DNA]</scope>
    <source>
        <strain evidence="1">cv. G1812</strain>
    </source>
</reference>
<evidence type="ECO:0000313" key="2">
    <source>
        <dbReference type="Proteomes" id="UP000015106"/>
    </source>
</evidence>
<name>A0A8R7JY57_TRIUA</name>
<accession>A0A8R7JY57</accession>
<reference evidence="1" key="3">
    <citation type="submission" date="2022-06" db="UniProtKB">
        <authorList>
            <consortium name="EnsemblPlants"/>
        </authorList>
    </citation>
    <scope>IDENTIFICATION</scope>
</reference>